<organism evidence="1 2">
    <name type="scientific">Ceratodon purpureus</name>
    <name type="common">Fire moss</name>
    <name type="synonym">Dicranum purpureum</name>
    <dbReference type="NCBI Taxonomy" id="3225"/>
    <lineage>
        <taxon>Eukaryota</taxon>
        <taxon>Viridiplantae</taxon>
        <taxon>Streptophyta</taxon>
        <taxon>Embryophyta</taxon>
        <taxon>Bryophyta</taxon>
        <taxon>Bryophytina</taxon>
        <taxon>Bryopsida</taxon>
        <taxon>Dicranidae</taxon>
        <taxon>Pseudoditrichales</taxon>
        <taxon>Ditrichaceae</taxon>
        <taxon>Ceratodon</taxon>
    </lineage>
</organism>
<dbReference type="AlphaFoldDB" id="A0A8T0IH51"/>
<accession>A0A8T0IH51</accession>
<proteinExistence type="predicted"/>
<evidence type="ECO:0000313" key="1">
    <source>
        <dbReference type="EMBL" id="KAG0583070.1"/>
    </source>
</evidence>
<dbReference type="Proteomes" id="UP000822688">
    <property type="component" value="Chromosome 3"/>
</dbReference>
<evidence type="ECO:0000313" key="2">
    <source>
        <dbReference type="Proteomes" id="UP000822688"/>
    </source>
</evidence>
<dbReference type="EMBL" id="CM026423">
    <property type="protein sequence ID" value="KAG0583070.1"/>
    <property type="molecule type" value="Genomic_DNA"/>
</dbReference>
<name>A0A8T0IH51_CERPU</name>
<keyword evidence="2" id="KW-1185">Reference proteome</keyword>
<sequence length="179" mass="20675">MYSQSGESVECLVAATQTMNDQKTTGLLFFFDVQVSYANEEVKYELRMLGLHPLDQPCHSLCMVDLPSKPFTLSPCSMCNLRSLPVADDPWLLDILQCLEHSSKHWSRCCNDRSSDPGALQKDADHVPRGSLLAVGFRGKEYMKIVRNTRKLSKTWRRDQRVLRRLQQMIRQESNHRFL</sequence>
<protein>
    <submittedName>
        <fullName evidence="1">Uncharacterized protein</fullName>
    </submittedName>
</protein>
<gene>
    <name evidence="1" type="ORF">KC19_3G106700</name>
</gene>
<reference evidence="1" key="1">
    <citation type="submission" date="2020-06" db="EMBL/GenBank/DDBJ databases">
        <title>WGS assembly of Ceratodon purpureus strain R40.</title>
        <authorList>
            <person name="Carey S.B."/>
            <person name="Jenkins J."/>
            <person name="Shu S."/>
            <person name="Lovell J.T."/>
            <person name="Sreedasyam A."/>
            <person name="Maumus F."/>
            <person name="Tiley G.P."/>
            <person name="Fernandez-Pozo N."/>
            <person name="Barry K."/>
            <person name="Chen C."/>
            <person name="Wang M."/>
            <person name="Lipzen A."/>
            <person name="Daum C."/>
            <person name="Saski C.A."/>
            <person name="Payton A.C."/>
            <person name="Mcbreen J.C."/>
            <person name="Conrad R.E."/>
            <person name="Kollar L.M."/>
            <person name="Olsson S."/>
            <person name="Huttunen S."/>
            <person name="Landis J.B."/>
            <person name="Wickett N.J."/>
            <person name="Johnson M.G."/>
            <person name="Rensing S.A."/>
            <person name="Grimwood J."/>
            <person name="Schmutz J."/>
            <person name="Mcdaniel S.F."/>
        </authorList>
    </citation>
    <scope>NUCLEOTIDE SEQUENCE</scope>
    <source>
        <strain evidence="1">R40</strain>
    </source>
</reference>
<comment type="caution">
    <text evidence="1">The sequence shown here is derived from an EMBL/GenBank/DDBJ whole genome shotgun (WGS) entry which is preliminary data.</text>
</comment>